<evidence type="ECO:0000256" key="3">
    <source>
        <dbReference type="ARBA" id="ARBA00023274"/>
    </source>
</evidence>
<dbReference type="InterPro" id="IPR001854">
    <property type="entry name" value="Ribosomal_uL29"/>
</dbReference>
<evidence type="ECO:0000256" key="2">
    <source>
        <dbReference type="ARBA" id="ARBA00022980"/>
    </source>
</evidence>
<dbReference type="PANTHER" id="PTHR10916:SF0">
    <property type="entry name" value="LARGE RIBOSOMAL SUBUNIT PROTEIN UL29C"/>
    <property type="match status" value="1"/>
</dbReference>
<protein>
    <recommendedName>
        <fullName evidence="4">Large ribosomal subunit protein uL29c</fullName>
    </recommendedName>
    <alternativeName>
        <fullName evidence="5">50S ribosomal protein L29, chloroplastic</fullName>
    </alternativeName>
</protein>
<organism evidence="6">
    <name type="scientific">Rhodochaete parvula</name>
    <dbReference type="NCBI Taxonomy" id="110510"/>
    <lineage>
        <taxon>Eukaryota</taxon>
        <taxon>Rhodophyta</taxon>
        <taxon>Compsopogonophyceae</taxon>
        <taxon>Rhodochaetales</taxon>
        <taxon>Rhodochaetaceae</taxon>
        <taxon>Rhodochaete</taxon>
    </lineage>
</organism>
<dbReference type="EMBL" id="KY709212">
    <property type="protein sequence ID" value="ARO91303.1"/>
    <property type="molecule type" value="Genomic_DNA"/>
</dbReference>
<accession>A0A1X9PWH3</accession>
<evidence type="ECO:0000256" key="1">
    <source>
        <dbReference type="ARBA" id="ARBA00009254"/>
    </source>
</evidence>
<reference evidence="7" key="1">
    <citation type="journal article" date="2016" name="BMC Biol.">
        <title>Parallel evolution of highly conserved plastid genome architecture in red seaweeds and seed plants.</title>
        <authorList>
            <person name="Lee J."/>
            <person name="Cho C.H."/>
            <person name="Park S.I."/>
            <person name="Choi J.W."/>
            <person name="Song H.S."/>
            <person name="West J.A."/>
            <person name="Bhattacharya D."/>
            <person name="Yoon H.S."/>
        </authorList>
    </citation>
    <scope>NUCLEOTIDE SEQUENCE</scope>
</reference>
<dbReference type="InterPro" id="IPR050063">
    <property type="entry name" value="Ribosomal_protein_uL29"/>
</dbReference>
<dbReference type="AlphaFoldDB" id="A0A1X9PWH3"/>
<dbReference type="Gene3D" id="1.10.287.310">
    <property type="match status" value="1"/>
</dbReference>
<reference evidence="7" key="3">
    <citation type="submission" date="2017-07" db="EMBL/GenBank/DDBJ databases">
        <authorList>
            <person name="Sun Z.S."/>
            <person name="Albrecht U."/>
            <person name="Echele G."/>
            <person name="Lee C.C."/>
        </authorList>
    </citation>
    <scope>NUCLEOTIDE SEQUENCE</scope>
</reference>
<geneLocation type="plastid" evidence="6"/>
<gene>
    <name evidence="6" type="primary">rpl29</name>
    <name evidence="7" type="ORF">Rhodc_076</name>
</gene>
<evidence type="ECO:0000313" key="7">
    <source>
        <dbReference type="EMBL" id="ASK39620.1"/>
    </source>
</evidence>
<keyword evidence="6" id="KW-0150">Chloroplast</keyword>
<name>A0A1X9PWH3_9RHOD</name>
<evidence type="ECO:0000313" key="6">
    <source>
        <dbReference type="EMBL" id="ARO91303.1"/>
    </source>
</evidence>
<dbReference type="Pfam" id="PF00831">
    <property type="entry name" value="Ribosomal_L29"/>
    <property type="match status" value="1"/>
</dbReference>
<keyword evidence="3" id="KW-0687">Ribonucleoprotein</keyword>
<dbReference type="HAMAP" id="MF_00374">
    <property type="entry name" value="Ribosomal_uL29"/>
    <property type="match status" value="1"/>
</dbReference>
<dbReference type="GO" id="GO:0003735">
    <property type="term" value="F:structural constituent of ribosome"/>
    <property type="evidence" value="ECO:0007669"/>
    <property type="project" value="InterPro"/>
</dbReference>
<dbReference type="SUPFAM" id="SSF46561">
    <property type="entry name" value="Ribosomal protein L29 (L29p)"/>
    <property type="match status" value="1"/>
</dbReference>
<dbReference type="NCBIfam" id="TIGR00012">
    <property type="entry name" value="L29"/>
    <property type="match status" value="1"/>
</dbReference>
<dbReference type="CDD" id="cd00427">
    <property type="entry name" value="Ribosomal_L29_HIP"/>
    <property type="match status" value="1"/>
</dbReference>
<dbReference type="GO" id="GO:0006412">
    <property type="term" value="P:translation"/>
    <property type="evidence" value="ECO:0007669"/>
    <property type="project" value="InterPro"/>
</dbReference>
<keyword evidence="2 6" id="KW-0689">Ribosomal protein</keyword>
<reference evidence="6" key="2">
    <citation type="submission" date="2017-03" db="EMBL/GenBank/DDBJ databases">
        <title>The new red algal subphylum Proteorhodophytina comprises the largest and most divergent plastid genomes known.</title>
        <authorList>
            <person name="Munoz-Gomez S.A."/>
            <person name="Mejia-Franco F.G."/>
            <person name="Durnin K."/>
            <person name="Morgan C."/>
            <person name="Grisdale C.J."/>
            <person name="Archibald J.M."/>
            <person name="Slamovits C.H."/>
        </authorList>
    </citation>
    <scope>NUCLEOTIDE SEQUENCE</scope>
    <source>
        <strain evidence="6">UTEX LB2715</strain>
    </source>
</reference>
<dbReference type="InterPro" id="IPR036049">
    <property type="entry name" value="Ribosomal_uL29_sf"/>
</dbReference>
<dbReference type="GO" id="GO:0022625">
    <property type="term" value="C:cytosolic large ribosomal subunit"/>
    <property type="evidence" value="ECO:0007669"/>
    <property type="project" value="TreeGrafter"/>
</dbReference>
<proteinExistence type="inferred from homology"/>
<sequence>MKVAGIKDIRNLSLKEIKQQILITKKEIFFLRLQKATKQLEKTHLFKHNRKKLAQLLTVQTELI</sequence>
<dbReference type="PANTHER" id="PTHR10916">
    <property type="entry name" value="60S RIBOSOMAL PROTEIN L35/50S RIBOSOMAL PROTEIN L29"/>
    <property type="match status" value="1"/>
</dbReference>
<dbReference type="EMBL" id="KX284728">
    <property type="protein sequence ID" value="ASK39620.1"/>
    <property type="molecule type" value="Genomic_DNA"/>
</dbReference>
<keyword evidence="6" id="KW-0934">Plastid</keyword>
<evidence type="ECO:0000256" key="5">
    <source>
        <dbReference type="ARBA" id="ARBA00042960"/>
    </source>
</evidence>
<evidence type="ECO:0000256" key="4">
    <source>
        <dbReference type="ARBA" id="ARBA00040028"/>
    </source>
</evidence>
<comment type="similarity">
    <text evidence="1">Belongs to the universal ribosomal protein uL29 family.</text>
</comment>